<sequence>MDLSQQELPLTSYFVRAARENKAVDHPSRKRKLITTHDTGAVQDKRTKGGPAKDAHAGPSRSTPDNQSVRRANPRSTSDVFTVKVSGAPDGPLSSNCTFSGSHSSDRPDDDNPFDSTVRKDPSAIHGRRNVYQSPSAESSTVTLDTSDTPTEINIPVQAVASSQSQYLLSIEATPKRNRSHRCHDFVPGSQTQEEGELFIGMQPFPVPNRAAEISVGNQKLTWERAEEASRTPSPFRVHTPRLSGTALNASSEGTRHVVCPSPSSRSPVQCRNADRHRSRTRSYSPSSNTLSRQDSMNVPSILSDDSATEPESDTEIRNCAVQIAQKRADRAPTSPRGALRPFVSPLVSPVRQRYTPEPSVPSSLGALMEDGAGLSVPTSNALSRFHGMRLRRQSDPSDSLPSVARNFMDMFKGDGSYPDDFPNSLRV</sequence>
<dbReference type="AlphaFoldDB" id="A0A0C3KU36"/>
<reference evidence="3" key="2">
    <citation type="submission" date="2015-01" db="EMBL/GenBank/DDBJ databases">
        <title>Evolutionary Origins and Diversification of the Mycorrhizal Mutualists.</title>
        <authorList>
            <consortium name="DOE Joint Genome Institute"/>
            <consortium name="Mycorrhizal Genomics Consortium"/>
            <person name="Kohler A."/>
            <person name="Kuo A."/>
            <person name="Nagy L.G."/>
            <person name="Floudas D."/>
            <person name="Copeland A."/>
            <person name="Barry K.W."/>
            <person name="Cichocki N."/>
            <person name="Veneault-Fourrey C."/>
            <person name="LaButti K."/>
            <person name="Lindquist E.A."/>
            <person name="Lipzen A."/>
            <person name="Lundell T."/>
            <person name="Morin E."/>
            <person name="Murat C."/>
            <person name="Riley R."/>
            <person name="Ohm R."/>
            <person name="Sun H."/>
            <person name="Tunlid A."/>
            <person name="Henrissat B."/>
            <person name="Grigoriev I.V."/>
            <person name="Hibbett D.S."/>
            <person name="Martin F."/>
        </authorList>
    </citation>
    <scope>NUCLEOTIDE SEQUENCE [LARGE SCALE GENOMIC DNA]</scope>
    <source>
        <strain evidence="3">Marx 270</strain>
    </source>
</reference>
<feature type="compositionally biased region" description="Polar residues" evidence="1">
    <location>
        <begin position="282"/>
        <end position="306"/>
    </location>
</feature>
<dbReference type="EMBL" id="KN831947">
    <property type="protein sequence ID" value="KIO13087.1"/>
    <property type="molecule type" value="Genomic_DNA"/>
</dbReference>
<name>A0A0C3KU36_PISTI</name>
<dbReference type="HOGENOM" id="CLU_641106_0_0_1"/>
<proteinExistence type="predicted"/>
<feature type="compositionally biased region" description="Polar residues" evidence="1">
    <location>
        <begin position="93"/>
        <end position="103"/>
    </location>
</feature>
<feature type="region of interest" description="Disordered" evidence="1">
    <location>
        <begin position="19"/>
        <end position="149"/>
    </location>
</feature>
<feature type="compositionally biased region" description="Polar residues" evidence="1">
    <location>
        <begin position="60"/>
        <end position="80"/>
    </location>
</feature>
<feature type="compositionally biased region" description="Polar residues" evidence="1">
    <location>
        <begin position="131"/>
        <end position="149"/>
    </location>
</feature>
<organism evidence="2 3">
    <name type="scientific">Pisolithus tinctorius Marx 270</name>
    <dbReference type="NCBI Taxonomy" id="870435"/>
    <lineage>
        <taxon>Eukaryota</taxon>
        <taxon>Fungi</taxon>
        <taxon>Dikarya</taxon>
        <taxon>Basidiomycota</taxon>
        <taxon>Agaricomycotina</taxon>
        <taxon>Agaricomycetes</taxon>
        <taxon>Agaricomycetidae</taxon>
        <taxon>Boletales</taxon>
        <taxon>Sclerodermatineae</taxon>
        <taxon>Pisolithaceae</taxon>
        <taxon>Pisolithus</taxon>
    </lineage>
</organism>
<feature type="region of interest" description="Disordered" evidence="1">
    <location>
        <begin position="226"/>
        <end position="315"/>
    </location>
</feature>
<dbReference type="OrthoDB" id="3059337at2759"/>
<accession>A0A0C3KU36</accession>
<keyword evidence="3" id="KW-1185">Reference proteome</keyword>
<reference evidence="2 3" key="1">
    <citation type="submission" date="2014-04" db="EMBL/GenBank/DDBJ databases">
        <authorList>
            <consortium name="DOE Joint Genome Institute"/>
            <person name="Kuo A."/>
            <person name="Kohler A."/>
            <person name="Costa M.D."/>
            <person name="Nagy L.G."/>
            <person name="Floudas D."/>
            <person name="Copeland A."/>
            <person name="Barry K.W."/>
            <person name="Cichocki N."/>
            <person name="Veneault-Fourrey C."/>
            <person name="LaButti K."/>
            <person name="Lindquist E.A."/>
            <person name="Lipzen A."/>
            <person name="Lundell T."/>
            <person name="Morin E."/>
            <person name="Murat C."/>
            <person name="Sun H."/>
            <person name="Tunlid A."/>
            <person name="Henrissat B."/>
            <person name="Grigoriev I.V."/>
            <person name="Hibbett D.S."/>
            <person name="Martin F."/>
            <person name="Nordberg H.P."/>
            <person name="Cantor M.N."/>
            <person name="Hua S.X."/>
        </authorList>
    </citation>
    <scope>NUCLEOTIDE SEQUENCE [LARGE SCALE GENOMIC DNA]</scope>
    <source>
        <strain evidence="2 3">Marx 270</strain>
    </source>
</reference>
<protein>
    <submittedName>
        <fullName evidence="2">Uncharacterized protein</fullName>
    </submittedName>
</protein>
<evidence type="ECO:0000313" key="2">
    <source>
        <dbReference type="EMBL" id="KIO13087.1"/>
    </source>
</evidence>
<gene>
    <name evidence="2" type="ORF">M404DRAFT_994035</name>
</gene>
<evidence type="ECO:0000313" key="3">
    <source>
        <dbReference type="Proteomes" id="UP000054217"/>
    </source>
</evidence>
<feature type="compositionally biased region" description="Low complexity" evidence="1">
    <location>
        <begin position="258"/>
        <end position="269"/>
    </location>
</feature>
<dbReference type="InParanoid" id="A0A0C3KU36"/>
<feature type="compositionally biased region" description="Basic and acidic residues" evidence="1">
    <location>
        <begin position="43"/>
        <end position="56"/>
    </location>
</feature>
<evidence type="ECO:0000256" key="1">
    <source>
        <dbReference type="SAM" id="MobiDB-lite"/>
    </source>
</evidence>
<dbReference type="Proteomes" id="UP000054217">
    <property type="component" value="Unassembled WGS sequence"/>
</dbReference>